<feature type="compositionally biased region" description="Basic and acidic residues" evidence="2">
    <location>
        <begin position="1"/>
        <end position="18"/>
    </location>
</feature>
<name>A0A1I7UN16_9PELO</name>
<evidence type="ECO:0000313" key="3">
    <source>
        <dbReference type="Proteomes" id="UP000095282"/>
    </source>
</evidence>
<sequence>MSTTSRSEEERGLLSKRDGVRRKGLFEVGKKPKHSLTSSRTMPPKNKKQKQQKKNQPDAIMVESLESVSVERELELSVAANKDLQEENKNLKAEVKRLNNILRQKEAVCERRFTNKKTENDLRKDVELQRTKIAELGRQKEFEAARNTANIQRIDKLTNECSEKYSNKSKSDLDSILAKYPVEVNVEKAKSSSLSTFIISNLAGTVTQKDLEELFEQWQPEVVQLHFDLYGNSLRSAVLIVEQSQVEVIKSELKNMLLDGKRIEIWMNDERTEKTCVERVSVFHRLRKIGDEKIVGERDSTKDDCASESTKKEEKLPQVEESDMNETENKKDTGDKSVSIGKETDVGKSSDGESNSKGQKVTDIGNEQAKEKVEENSECEMGEAEHGESSYKNSMDAAGSSTTGALKTVAGNDDFSGN</sequence>
<feature type="compositionally biased region" description="Basic and acidic residues" evidence="2">
    <location>
        <begin position="342"/>
        <end position="351"/>
    </location>
</feature>
<feature type="region of interest" description="Disordered" evidence="2">
    <location>
        <begin position="297"/>
        <end position="418"/>
    </location>
</feature>
<keyword evidence="3" id="KW-1185">Reference proteome</keyword>
<protein>
    <submittedName>
        <fullName evidence="4">RRM domain-containing protein</fullName>
    </submittedName>
</protein>
<reference evidence="4" key="1">
    <citation type="submission" date="2016-11" db="UniProtKB">
        <authorList>
            <consortium name="WormBaseParasite"/>
        </authorList>
    </citation>
    <scope>IDENTIFICATION</scope>
</reference>
<evidence type="ECO:0000256" key="1">
    <source>
        <dbReference type="SAM" id="Coils"/>
    </source>
</evidence>
<dbReference type="STRING" id="1561998.A0A1I7UN16"/>
<dbReference type="WBParaSite" id="Csp11.Scaffold630.g17613.t2">
    <property type="protein sequence ID" value="Csp11.Scaffold630.g17613.t2"/>
    <property type="gene ID" value="Csp11.Scaffold630.g17613"/>
</dbReference>
<evidence type="ECO:0000313" key="4">
    <source>
        <dbReference type="WBParaSite" id="Csp11.Scaffold630.g17613.t2"/>
    </source>
</evidence>
<feature type="coiled-coil region" evidence="1">
    <location>
        <begin position="74"/>
        <end position="108"/>
    </location>
</feature>
<dbReference type="Proteomes" id="UP000095282">
    <property type="component" value="Unplaced"/>
</dbReference>
<keyword evidence="1" id="KW-0175">Coiled coil</keyword>
<proteinExistence type="predicted"/>
<evidence type="ECO:0000256" key="2">
    <source>
        <dbReference type="SAM" id="MobiDB-lite"/>
    </source>
</evidence>
<dbReference type="eggNOG" id="KOG0533">
    <property type="taxonomic scope" value="Eukaryota"/>
</dbReference>
<feature type="region of interest" description="Disordered" evidence="2">
    <location>
        <begin position="1"/>
        <end position="57"/>
    </location>
</feature>
<dbReference type="AlphaFoldDB" id="A0A1I7UN16"/>
<feature type="compositionally biased region" description="Basic and acidic residues" evidence="2">
    <location>
        <begin position="297"/>
        <end position="318"/>
    </location>
</feature>
<accession>A0A1I7UN16</accession>
<organism evidence="3 4">
    <name type="scientific">Caenorhabditis tropicalis</name>
    <dbReference type="NCBI Taxonomy" id="1561998"/>
    <lineage>
        <taxon>Eukaryota</taxon>
        <taxon>Metazoa</taxon>
        <taxon>Ecdysozoa</taxon>
        <taxon>Nematoda</taxon>
        <taxon>Chromadorea</taxon>
        <taxon>Rhabditida</taxon>
        <taxon>Rhabditina</taxon>
        <taxon>Rhabditomorpha</taxon>
        <taxon>Rhabditoidea</taxon>
        <taxon>Rhabditidae</taxon>
        <taxon>Peloderinae</taxon>
        <taxon>Caenorhabditis</taxon>
    </lineage>
</organism>